<evidence type="ECO:0000313" key="3">
    <source>
        <dbReference type="Proteomes" id="UP001268864"/>
    </source>
</evidence>
<reference evidence="2 3" key="1">
    <citation type="submission" date="2022-06" db="EMBL/GenBank/DDBJ databases">
        <title>Halomicroarcula sp. a new haloarchaeum isolate from saline soil.</title>
        <authorList>
            <person name="Strakova D."/>
            <person name="Galisteo C."/>
            <person name="Sanchez-Porro C."/>
            <person name="Ventosa A."/>
        </authorList>
    </citation>
    <scope>NUCLEOTIDE SEQUENCE [LARGE SCALE GENOMIC DNA]</scope>
    <source>
        <strain evidence="2 3">S3CR25-11</strain>
    </source>
</reference>
<protein>
    <submittedName>
        <fullName evidence="2">Uncharacterized protein</fullName>
    </submittedName>
</protein>
<feature type="region of interest" description="Disordered" evidence="1">
    <location>
        <begin position="29"/>
        <end position="52"/>
    </location>
</feature>
<dbReference type="Proteomes" id="UP001268864">
    <property type="component" value="Unassembled WGS sequence"/>
</dbReference>
<accession>A0ABU2FMC1</accession>
<organism evidence="2 3">
    <name type="scientific">Haloarcula onubensis</name>
    <dbReference type="NCBI Taxonomy" id="2950539"/>
    <lineage>
        <taxon>Archaea</taxon>
        <taxon>Methanobacteriati</taxon>
        <taxon>Methanobacteriota</taxon>
        <taxon>Stenosarchaea group</taxon>
        <taxon>Halobacteria</taxon>
        <taxon>Halobacteriales</taxon>
        <taxon>Haloarculaceae</taxon>
        <taxon>Haloarcula</taxon>
    </lineage>
</organism>
<sequence>MRAGVTAAVVRSLPRDWRSDARYGRPVERFGPPFMSGASSPEAHDGAAYGET</sequence>
<gene>
    <name evidence="2" type="ORF">NDI86_04800</name>
</gene>
<dbReference type="RefSeq" id="WP_310899268.1">
    <property type="nucleotide sequence ID" value="NZ_JAMQOS010000001.1"/>
</dbReference>
<evidence type="ECO:0000313" key="2">
    <source>
        <dbReference type="EMBL" id="MDS0281432.1"/>
    </source>
</evidence>
<proteinExistence type="predicted"/>
<keyword evidence="3" id="KW-1185">Reference proteome</keyword>
<comment type="caution">
    <text evidence="2">The sequence shown here is derived from an EMBL/GenBank/DDBJ whole genome shotgun (WGS) entry which is preliminary data.</text>
</comment>
<name>A0ABU2FMC1_9EURY</name>
<evidence type="ECO:0000256" key="1">
    <source>
        <dbReference type="SAM" id="MobiDB-lite"/>
    </source>
</evidence>
<dbReference type="EMBL" id="JAMQOS010000001">
    <property type="protein sequence ID" value="MDS0281432.1"/>
    <property type="molecule type" value="Genomic_DNA"/>
</dbReference>